<proteinExistence type="predicted"/>
<reference evidence="2" key="1">
    <citation type="journal article" date="2020" name="G3 (Bethesda)">
        <title>High-Quality Assemblies for Three Invasive Social Wasps from the &lt;i&gt;Vespula&lt;/i&gt; Genus.</title>
        <authorList>
            <person name="Harrop T.W.R."/>
            <person name="Guhlin J."/>
            <person name="McLaughlin G.M."/>
            <person name="Permina E."/>
            <person name="Stockwell P."/>
            <person name="Gilligan J."/>
            <person name="Le Lec M.F."/>
            <person name="Gruber M.A.M."/>
            <person name="Quinn O."/>
            <person name="Lovegrove M."/>
            <person name="Duncan E.J."/>
            <person name="Remnant E.J."/>
            <person name="Van Eeckhoven J."/>
            <person name="Graham B."/>
            <person name="Knapp R.A."/>
            <person name="Langford K.W."/>
            <person name="Kronenberg Z."/>
            <person name="Press M.O."/>
            <person name="Eacker S.M."/>
            <person name="Wilson-Rankin E.E."/>
            <person name="Purcell J."/>
            <person name="Lester P.J."/>
            <person name="Dearden P.K."/>
        </authorList>
    </citation>
    <scope>NUCLEOTIDE SEQUENCE</scope>
    <source>
        <strain evidence="2">Marl-1</strain>
    </source>
</reference>
<protein>
    <submittedName>
        <fullName evidence="2">Uncharacterized protein</fullName>
    </submittedName>
</protein>
<feature type="compositionally biased region" description="Polar residues" evidence="1">
    <location>
        <begin position="45"/>
        <end position="67"/>
    </location>
</feature>
<comment type="caution">
    <text evidence="2">The sequence shown here is derived from an EMBL/GenBank/DDBJ whole genome shotgun (WGS) entry which is preliminary data.</text>
</comment>
<dbReference type="EMBL" id="JACSEA010000011">
    <property type="protein sequence ID" value="KAF7389043.1"/>
    <property type="molecule type" value="Genomic_DNA"/>
</dbReference>
<sequence>MEVIYLLDESKHSRVSFRRHLLPTSSRIVARLCGQQKVPKENKTKQLSSNKNSKITTSEVEGSLGIT</sequence>
<accession>A0A834MZX0</accession>
<gene>
    <name evidence="2" type="ORF">HZH66_010180</name>
</gene>
<name>A0A834MZX0_VESVU</name>
<evidence type="ECO:0000313" key="2">
    <source>
        <dbReference type="EMBL" id="KAF7389043.1"/>
    </source>
</evidence>
<feature type="region of interest" description="Disordered" evidence="1">
    <location>
        <begin position="39"/>
        <end position="67"/>
    </location>
</feature>
<evidence type="ECO:0000313" key="3">
    <source>
        <dbReference type="Proteomes" id="UP000614350"/>
    </source>
</evidence>
<dbReference type="Proteomes" id="UP000614350">
    <property type="component" value="Unassembled WGS sequence"/>
</dbReference>
<organism evidence="2 3">
    <name type="scientific">Vespula vulgaris</name>
    <name type="common">Yellow jacket</name>
    <name type="synonym">Wasp</name>
    <dbReference type="NCBI Taxonomy" id="7454"/>
    <lineage>
        <taxon>Eukaryota</taxon>
        <taxon>Metazoa</taxon>
        <taxon>Ecdysozoa</taxon>
        <taxon>Arthropoda</taxon>
        <taxon>Hexapoda</taxon>
        <taxon>Insecta</taxon>
        <taxon>Pterygota</taxon>
        <taxon>Neoptera</taxon>
        <taxon>Endopterygota</taxon>
        <taxon>Hymenoptera</taxon>
        <taxon>Apocrita</taxon>
        <taxon>Aculeata</taxon>
        <taxon>Vespoidea</taxon>
        <taxon>Vespidae</taxon>
        <taxon>Vespinae</taxon>
        <taxon>Vespula</taxon>
    </lineage>
</organism>
<evidence type="ECO:0000256" key="1">
    <source>
        <dbReference type="SAM" id="MobiDB-lite"/>
    </source>
</evidence>
<dbReference type="AlphaFoldDB" id="A0A834MZX0"/>
<keyword evidence="3" id="KW-1185">Reference proteome</keyword>